<feature type="signal peptide" evidence="1">
    <location>
        <begin position="1"/>
        <end position="23"/>
    </location>
</feature>
<organism evidence="2 3">
    <name type="scientific">Glycocaulis albus</name>
    <dbReference type="NCBI Taxonomy" id="1382801"/>
    <lineage>
        <taxon>Bacteria</taxon>
        <taxon>Pseudomonadati</taxon>
        <taxon>Pseudomonadota</taxon>
        <taxon>Alphaproteobacteria</taxon>
        <taxon>Maricaulales</taxon>
        <taxon>Maricaulaceae</taxon>
        <taxon>Glycocaulis</taxon>
    </lineage>
</organism>
<accession>A0ABQ1XCP4</accession>
<evidence type="ECO:0000256" key="1">
    <source>
        <dbReference type="SAM" id="SignalP"/>
    </source>
</evidence>
<proteinExistence type="predicted"/>
<feature type="chain" id="PRO_5045865738" evidence="1">
    <location>
        <begin position="24"/>
        <end position="231"/>
    </location>
</feature>
<dbReference type="RefSeq" id="WP_188450698.1">
    <property type="nucleotide sequence ID" value="NZ_BMFS01000001.1"/>
</dbReference>
<sequence length="231" mass="25310">MIGFLLRTLTACLLLGWAGTVHASPPPASALNPYPAERLLPFWRQYTARHEDGEALFMPAYRLDPAPADADAASSFWLEASDGRLLALGVDDDGYLVLPPQARAPGLVTRGARLLHDGEAPLPAIRLEIRLQLEPARHYALADLSSAVAQVDSFQRHAMGLAALMAPRFDVVVFRFDGPAPDGWHVTARGERRELAALHDTLYLRMTPRTARAGGEIILEAPPRRIVVETR</sequence>
<evidence type="ECO:0000313" key="2">
    <source>
        <dbReference type="EMBL" id="GGG90565.1"/>
    </source>
</evidence>
<keyword evidence="1" id="KW-0732">Signal</keyword>
<name>A0ABQ1XCP4_9PROT</name>
<comment type="caution">
    <text evidence="2">The sequence shown here is derived from an EMBL/GenBank/DDBJ whole genome shotgun (WGS) entry which is preliminary data.</text>
</comment>
<keyword evidence="3" id="KW-1185">Reference proteome</keyword>
<dbReference type="EMBL" id="BMFS01000001">
    <property type="protein sequence ID" value="GGG90565.1"/>
    <property type="molecule type" value="Genomic_DNA"/>
</dbReference>
<gene>
    <name evidence="2" type="ORF">GCM10007420_02140</name>
</gene>
<reference evidence="3" key="1">
    <citation type="journal article" date="2019" name="Int. J. Syst. Evol. Microbiol.">
        <title>The Global Catalogue of Microorganisms (GCM) 10K type strain sequencing project: providing services to taxonomists for standard genome sequencing and annotation.</title>
        <authorList>
            <consortium name="The Broad Institute Genomics Platform"/>
            <consortium name="The Broad Institute Genome Sequencing Center for Infectious Disease"/>
            <person name="Wu L."/>
            <person name="Ma J."/>
        </authorList>
    </citation>
    <scope>NUCLEOTIDE SEQUENCE [LARGE SCALE GENOMIC DNA]</scope>
    <source>
        <strain evidence="3">CGMCC 1.12766</strain>
    </source>
</reference>
<evidence type="ECO:0000313" key="3">
    <source>
        <dbReference type="Proteomes" id="UP000648722"/>
    </source>
</evidence>
<dbReference type="Proteomes" id="UP000648722">
    <property type="component" value="Unassembled WGS sequence"/>
</dbReference>
<protein>
    <submittedName>
        <fullName evidence="2">Uncharacterized protein</fullName>
    </submittedName>
</protein>